<reference evidence="1 2" key="1">
    <citation type="submission" date="2016-10" db="EMBL/GenBank/DDBJ databases">
        <authorList>
            <person name="de Groot N.N."/>
        </authorList>
    </citation>
    <scope>NUCLEOTIDE SEQUENCE [LARGE SCALE GENOMIC DNA]</scope>
    <source>
        <strain evidence="1 2">DSM 9990</strain>
    </source>
</reference>
<proteinExistence type="predicted"/>
<name>A0A1I4UMM5_9BACT</name>
<evidence type="ECO:0000313" key="2">
    <source>
        <dbReference type="Proteomes" id="UP000199611"/>
    </source>
</evidence>
<dbReference type="RefSeq" id="WP_143083128.1">
    <property type="nucleotide sequence ID" value="NZ_FOUU01000006.1"/>
</dbReference>
<dbReference type="OrthoDB" id="129834at2"/>
<keyword evidence="2" id="KW-1185">Reference proteome</keyword>
<dbReference type="AlphaFoldDB" id="A0A1I4UMM5"/>
<dbReference type="Proteomes" id="UP000199611">
    <property type="component" value="Unassembled WGS sequence"/>
</dbReference>
<evidence type="ECO:0000313" key="1">
    <source>
        <dbReference type="EMBL" id="SFM90254.1"/>
    </source>
</evidence>
<protein>
    <submittedName>
        <fullName evidence="1">Uncharacterized protein</fullName>
    </submittedName>
</protein>
<sequence length="136" mass="15491">MTPKHIDDDEYMEDMDADEISDDVELQYDEEEELLLDDDVEVELDEEVPSVLIDGIEKPQTEDDWRALLKEAKSDGTAESVPEYRISDSYKEGDLIMHPIFGLGVVSKTITPRKMEVVFENDKKLLAMNVEPPQGS</sequence>
<gene>
    <name evidence="1" type="ORF">SAMN05660836_01884</name>
</gene>
<accession>A0A1I4UMM5</accession>
<organism evidence="1 2">
    <name type="scientific">Thermodesulforhabdus norvegica</name>
    <dbReference type="NCBI Taxonomy" id="39841"/>
    <lineage>
        <taxon>Bacteria</taxon>
        <taxon>Pseudomonadati</taxon>
        <taxon>Thermodesulfobacteriota</taxon>
        <taxon>Syntrophobacteria</taxon>
        <taxon>Syntrophobacterales</taxon>
        <taxon>Thermodesulforhabdaceae</taxon>
        <taxon>Thermodesulforhabdus</taxon>
    </lineage>
</organism>
<dbReference type="EMBL" id="FOUU01000006">
    <property type="protein sequence ID" value="SFM90254.1"/>
    <property type="molecule type" value="Genomic_DNA"/>
</dbReference>
<dbReference type="STRING" id="39841.SAMN05660836_01884"/>